<sequence>MVAYGAYSRLRYTRDGKQNCGLDSGLQNEPTTFDNPQQTSYTQNDQPRHTAPSTSRLTRVLMRNNRLEKMAERRLAANPFG</sequence>
<dbReference type="AlphaFoldDB" id="A0A433DMG7"/>
<gene>
    <name evidence="2" type="ORF">BC936DRAFT_143751</name>
</gene>
<dbReference type="EMBL" id="RBNI01000283">
    <property type="protein sequence ID" value="RUP51997.1"/>
    <property type="molecule type" value="Genomic_DNA"/>
</dbReference>
<protein>
    <submittedName>
        <fullName evidence="2">Uncharacterized protein</fullName>
    </submittedName>
</protein>
<evidence type="ECO:0000313" key="3">
    <source>
        <dbReference type="Proteomes" id="UP000268093"/>
    </source>
</evidence>
<evidence type="ECO:0000256" key="1">
    <source>
        <dbReference type="SAM" id="MobiDB-lite"/>
    </source>
</evidence>
<dbReference type="Proteomes" id="UP000268093">
    <property type="component" value="Unassembled WGS sequence"/>
</dbReference>
<reference evidence="2 3" key="1">
    <citation type="journal article" date="2018" name="New Phytol.">
        <title>Phylogenomics of Endogonaceae and evolution of mycorrhizas within Mucoromycota.</title>
        <authorList>
            <person name="Chang Y."/>
            <person name="Desiro A."/>
            <person name="Na H."/>
            <person name="Sandor L."/>
            <person name="Lipzen A."/>
            <person name="Clum A."/>
            <person name="Barry K."/>
            <person name="Grigoriev I.V."/>
            <person name="Martin F.M."/>
            <person name="Stajich J.E."/>
            <person name="Smith M.E."/>
            <person name="Bonito G."/>
            <person name="Spatafora J.W."/>
        </authorList>
    </citation>
    <scope>NUCLEOTIDE SEQUENCE [LARGE SCALE GENOMIC DNA]</scope>
    <source>
        <strain evidence="2 3">GMNB39</strain>
    </source>
</reference>
<feature type="region of interest" description="Disordered" evidence="1">
    <location>
        <begin position="15"/>
        <end position="57"/>
    </location>
</feature>
<feature type="compositionally biased region" description="Polar residues" evidence="1">
    <location>
        <begin position="25"/>
        <end position="57"/>
    </location>
</feature>
<accession>A0A433DMG7</accession>
<organism evidence="2 3">
    <name type="scientific">Jimgerdemannia flammicorona</name>
    <dbReference type="NCBI Taxonomy" id="994334"/>
    <lineage>
        <taxon>Eukaryota</taxon>
        <taxon>Fungi</taxon>
        <taxon>Fungi incertae sedis</taxon>
        <taxon>Mucoromycota</taxon>
        <taxon>Mucoromycotina</taxon>
        <taxon>Endogonomycetes</taxon>
        <taxon>Endogonales</taxon>
        <taxon>Endogonaceae</taxon>
        <taxon>Jimgerdemannia</taxon>
    </lineage>
</organism>
<comment type="caution">
    <text evidence="2">The sequence shown here is derived from an EMBL/GenBank/DDBJ whole genome shotgun (WGS) entry which is preliminary data.</text>
</comment>
<proteinExistence type="predicted"/>
<name>A0A433DMG7_9FUNG</name>
<keyword evidence="3" id="KW-1185">Reference proteome</keyword>
<evidence type="ECO:0000313" key="2">
    <source>
        <dbReference type="EMBL" id="RUP51997.1"/>
    </source>
</evidence>